<dbReference type="AlphaFoldDB" id="A0A6C0B8M5"/>
<proteinExistence type="predicted"/>
<reference evidence="1" key="1">
    <citation type="journal article" date="2020" name="Nature">
        <title>Giant virus diversity and host interactions through global metagenomics.</title>
        <authorList>
            <person name="Schulz F."/>
            <person name="Roux S."/>
            <person name="Paez-Espino D."/>
            <person name="Jungbluth S."/>
            <person name="Walsh D.A."/>
            <person name="Denef V.J."/>
            <person name="McMahon K.D."/>
            <person name="Konstantinidis K.T."/>
            <person name="Eloe-Fadrosh E.A."/>
            <person name="Kyrpides N.C."/>
            <person name="Woyke T."/>
        </authorList>
    </citation>
    <scope>NUCLEOTIDE SEQUENCE</scope>
    <source>
        <strain evidence="1">GVMAG-M-3300010158-55</strain>
    </source>
</reference>
<sequence length="129" mass="15170">MELLIQNAIQNENNQPILSLTYKKIEDRKHSILSELKLLSLRKKLKEYRHVDELQEFQMGRFIRWINLSTKTFVNGGFIVRIDIQNQGTVITCKNPINVFYTLKVDECIIFQKITQQEHVLLAATEHLS</sequence>
<evidence type="ECO:0000313" key="1">
    <source>
        <dbReference type="EMBL" id="QHS88390.1"/>
    </source>
</evidence>
<organism evidence="1">
    <name type="scientific">viral metagenome</name>
    <dbReference type="NCBI Taxonomy" id="1070528"/>
    <lineage>
        <taxon>unclassified sequences</taxon>
        <taxon>metagenomes</taxon>
        <taxon>organismal metagenomes</taxon>
    </lineage>
</organism>
<accession>A0A6C0B8M5</accession>
<name>A0A6C0B8M5_9ZZZZ</name>
<dbReference type="EMBL" id="MN739096">
    <property type="protein sequence ID" value="QHS88390.1"/>
    <property type="molecule type" value="Genomic_DNA"/>
</dbReference>
<protein>
    <submittedName>
        <fullName evidence="1">Uncharacterized protein</fullName>
    </submittedName>
</protein>